<sequence>MPLVGSVGLSDVVAMLAVFYLMVAKPGSWAQVLPF</sequence>
<dbReference type="EMBL" id="JAVDVW010000002">
    <property type="protein sequence ID" value="MDR7099914.1"/>
    <property type="molecule type" value="Genomic_DNA"/>
</dbReference>
<comment type="caution">
    <text evidence="2">The sequence shown here is derived from an EMBL/GenBank/DDBJ whole genome shotgun (WGS) entry which is preliminary data.</text>
</comment>
<evidence type="ECO:0000256" key="1">
    <source>
        <dbReference type="SAM" id="Phobius"/>
    </source>
</evidence>
<keyword evidence="1" id="KW-1133">Transmembrane helix</keyword>
<protein>
    <submittedName>
        <fullName evidence="2">Uncharacterized protein</fullName>
    </submittedName>
</protein>
<evidence type="ECO:0000313" key="3">
    <source>
        <dbReference type="Proteomes" id="UP001267878"/>
    </source>
</evidence>
<keyword evidence="1" id="KW-0812">Transmembrane</keyword>
<feature type="transmembrane region" description="Helical" evidence="1">
    <location>
        <begin position="6"/>
        <end position="23"/>
    </location>
</feature>
<keyword evidence="3" id="KW-1185">Reference proteome</keyword>
<keyword evidence="1" id="KW-0472">Membrane</keyword>
<evidence type="ECO:0000313" key="2">
    <source>
        <dbReference type="EMBL" id="MDR7099914.1"/>
    </source>
</evidence>
<accession>A0ABU1VQZ9</accession>
<proteinExistence type="predicted"/>
<reference evidence="2 3" key="1">
    <citation type="submission" date="2023-07" db="EMBL/GenBank/DDBJ databases">
        <title>Sorghum-associated microbial communities from plants grown in Nebraska, USA.</title>
        <authorList>
            <person name="Schachtman D."/>
        </authorList>
    </citation>
    <scope>NUCLEOTIDE SEQUENCE [LARGE SCALE GENOMIC DNA]</scope>
    <source>
        <strain evidence="2 3">BE187</strain>
    </source>
</reference>
<gene>
    <name evidence="2" type="ORF">J2X04_002295</name>
</gene>
<name>A0ABU1VQZ9_9GAMM</name>
<dbReference type="Proteomes" id="UP001267878">
    <property type="component" value="Unassembled WGS sequence"/>
</dbReference>
<organism evidence="2 3">
    <name type="scientific">Agrilutibacter niabensis</name>
    <dbReference type="NCBI Taxonomy" id="380628"/>
    <lineage>
        <taxon>Bacteria</taxon>
        <taxon>Pseudomonadati</taxon>
        <taxon>Pseudomonadota</taxon>
        <taxon>Gammaproteobacteria</taxon>
        <taxon>Lysobacterales</taxon>
        <taxon>Lysobacteraceae</taxon>
        <taxon>Agrilutibacter</taxon>
    </lineage>
</organism>